<evidence type="ECO:0000313" key="2">
    <source>
        <dbReference type="Proteomes" id="UP000683925"/>
    </source>
</evidence>
<name>A0A8S1U4E3_PAROT</name>
<comment type="caution">
    <text evidence="1">The sequence shown here is derived from an EMBL/GenBank/DDBJ whole genome shotgun (WGS) entry which is preliminary data.</text>
</comment>
<sequence>MSFQFQNIILFGFTKLRILHVKYLEEQVYIYHISDYIIHFQNQIKNESNFPQHPGSKINRLQAKKKQKQEKVESLVFTSQDADFLEIDIIFQWSCLFRSLKIEINSK</sequence>
<accession>A0A8S1U4E3</accession>
<proteinExistence type="predicted"/>
<gene>
    <name evidence="1" type="ORF">POCTA_138.1.T0350268</name>
</gene>
<organism evidence="1 2">
    <name type="scientific">Paramecium octaurelia</name>
    <dbReference type="NCBI Taxonomy" id="43137"/>
    <lineage>
        <taxon>Eukaryota</taxon>
        <taxon>Sar</taxon>
        <taxon>Alveolata</taxon>
        <taxon>Ciliophora</taxon>
        <taxon>Intramacronucleata</taxon>
        <taxon>Oligohymenophorea</taxon>
        <taxon>Peniculida</taxon>
        <taxon>Parameciidae</taxon>
        <taxon>Paramecium</taxon>
    </lineage>
</organism>
<dbReference type="Proteomes" id="UP000683925">
    <property type="component" value="Unassembled WGS sequence"/>
</dbReference>
<evidence type="ECO:0000313" key="1">
    <source>
        <dbReference type="EMBL" id="CAD8158557.1"/>
    </source>
</evidence>
<dbReference type="OMA" id="YIIHFQN"/>
<reference evidence="1" key="1">
    <citation type="submission" date="2021-01" db="EMBL/GenBank/DDBJ databases">
        <authorList>
            <consortium name="Genoscope - CEA"/>
            <person name="William W."/>
        </authorList>
    </citation>
    <scope>NUCLEOTIDE SEQUENCE</scope>
</reference>
<protein>
    <submittedName>
        <fullName evidence="1">Uncharacterized protein</fullName>
    </submittedName>
</protein>
<dbReference type="AlphaFoldDB" id="A0A8S1U4E3"/>
<keyword evidence="2" id="KW-1185">Reference proteome</keyword>
<dbReference type="EMBL" id="CAJJDP010000035">
    <property type="protein sequence ID" value="CAD8158557.1"/>
    <property type="molecule type" value="Genomic_DNA"/>
</dbReference>